<gene>
    <name evidence="3" type="ORF">PXEA_LOCUS12049</name>
</gene>
<evidence type="ECO:0000313" key="4">
    <source>
        <dbReference type="Proteomes" id="UP000784294"/>
    </source>
</evidence>
<comment type="caution">
    <text evidence="3">The sequence shown here is derived from an EMBL/GenBank/DDBJ whole genome shotgun (WGS) entry which is preliminary data.</text>
</comment>
<name>A0A3S5BBL0_9PLAT</name>
<dbReference type="EMBL" id="CAAALY010037758">
    <property type="protein sequence ID" value="VEL18609.1"/>
    <property type="molecule type" value="Genomic_DNA"/>
</dbReference>
<keyword evidence="2" id="KW-0732">Signal</keyword>
<proteinExistence type="predicted"/>
<dbReference type="Proteomes" id="UP000784294">
    <property type="component" value="Unassembled WGS sequence"/>
</dbReference>
<feature type="signal peptide" evidence="2">
    <location>
        <begin position="1"/>
        <end position="31"/>
    </location>
</feature>
<sequence length="252" mass="28396">MCSHSSPKQLLLVCRNAVLLLLYLMKHDRSSVDPSVCVPTVAEILPPLISLLNTMPNLIPMAEKSALTSVRQARDDARGKYVSTSSDSQPGDTISIETTHLILTEDENGDQDRQEEEEEESEGDWRGEEEEEEEKANADGTRMERLKSIDEFGEVAHIVTSRSVATEGPVIGMKVKQSELVNEQRGMLRTQIGRRDVKQVSNLRQNELHRMTEEEAEQWWSLWQAVLDLLVEIARVKLDVTILKAGYLIIAC</sequence>
<feature type="chain" id="PRO_5018729660" evidence="2">
    <location>
        <begin position="32"/>
        <end position="252"/>
    </location>
</feature>
<accession>A0A3S5BBL0</accession>
<organism evidence="3 4">
    <name type="scientific">Protopolystoma xenopodis</name>
    <dbReference type="NCBI Taxonomy" id="117903"/>
    <lineage>
        <taxon>Eukaryota</taxon>
        <taxon>Metazoa</taxon>
        <taxon>Spiralia</taxon>
        <taxon>Lophotrochozoa</taxon>
        <taxon>Platyhelminthes</taxon>
        <taxon>Monogenea</taxon>
        <taxon>Polyopisthocotylea</taxon>
        <taxon>Polystomatidea</taxon>
        <taxon>Polystomatidae</taxon>
        <taxon>Protopolystoma</taxon>
    </lineage>
</organism>
<keyword evidence="4" id="KW-1185">Reference proteome</keyword>
<protein>
    <submittedName>
        <fullName evidence="3">Uncharacterized protein</fullName>
    </submittedName>
</protein>
<evidence type="ECO:0000313" key="3">
    <source>
        <dbReference type="EMBL" id="VEL18609.1"/>
    </source>
</evidence>
<evidence type="ECO:0000256" key="1">
    <source>
        <dbReference type="SAM" id="MobiDB-lite"/>
    </source>
</evidence>
<dbReference type="AlphaFoldDB" id="A0A3S5BBL0"/>
<reference evidence="3" key="1">
    <citation type="submission" date="2018-11" db="EMBL/GenBank/DDBJ databases">
        <authorList>
            <consortium name="Pathogen Informatics"/>
        </authorList>
    </citation>
    <scope>NUCLEOTIDE SEQUENCE</scope>
</reference>
<feature type="compositionally biased region" description="Acidic residues" evidence="1">
    <location>
        <begin position="104"/>
        <end position="134"/>
    </location>
</feature>
<evidence type="ECO:0000256" key="2">
    <source>
        <dbReference type="SAM" id="SignalP"/>
    </source>
</evidence>
<feature type="region of interest" description="Disordered" evidence="1">
    <location>
        <begin position="102"/>
        <end position="142"/>
    </location>
</feature>